<dbReference type="EMBL" id="LT962688">
    <property type="protein sequence ID" value="SOR32438.1"/>
    <property type="molecule type" value="Genomic_DNA"/>
</dbReference>
<organism evidence="1 2">
    <name type="scientific">Methylorubrum extorquens</name>
    <name type="common">Methylobacterium dichloromethanicum</name>
    <name type="synonym">Methylobacterium extorquens</name>
    <dbReference type="NCBI Taxonomy" id="408"/>
    <lineage>
        <taxon>Bacteria</taxon>
        <taxon>Pseudomonadati</taxon>
        <taxon>Pseudomonadota</taxon>
        <taxon>Alphaproteobacteria</taxon>
        <taxon>Hyphomicrobiales</taxon>
        <taxon>Methylobacteriaceae</taxon>
        <taxon>Methylorubrum</taxon>
    </lineage>
</organism>
<protein>
    <submittedName>
        <fullName evidence="1">Uncharacterized protein</fullName>
    </submittedName>
</protein>
<reference evidence="2" key="1">
    <citation type="submission" date="2017-10" db="EMBL/GenBank/DDBJ databases">
        <authorList>
            <person name="Regsiter A."/>
            <person name="William W."/>
        </authorList>
    </citation>
    <scope>NUCLEOTIDE SEQUENCE [LARGE SCALE GENOMIC DNA]</scope>
</reference>
<gene>
    <name evidence="1" type="ORF">TK0001_5879</name>
</gene>
<name>A0A2N9AYR7_METEX</name>
<dbReference type="Proteomes" id="UP000233769">
    <property type="component" value="Chromosome tk0001"/>
</dbReference>
<proteinExistence type="predicted"/>
<evidence type="ECO:0000313" key="1">
    <source>
        <dbReference type="EMBL" id="SOR32438.1"/>
    </source>
</evidence>
<sequence length="59" mass="6132">MQSATWQHASFVPGVNTTLDRIKIIAPNGQGSSLGRGKVMSEALCQGDTSAPSLIQGAF</sequence>
<accession>A0A2N9AYR7</accession>
<dbReference type="AlphaFoldDB" id="A0A2N9AYR7"/>
<evidence type="ECO:0000313" key="2">
    <source>
        <dbReference type="Proteomes" id="UP000233769"/>
    </source>
</evidence>